<dbReference type="Pfam" id="PF06080">
    <property type="entry name" value="DUF938"/>
    <property type="match status" value="1"/>
</dbReference>
<dbReference type="PANTHER" id="PTHR20974:SF0">
    <property type="entry name" value="UPF0585 PROTEIN CG18661"/>
    <property type="match status" value="1"/>
</dbReference>
<evidence type="ECO:0000313" key="2">
    <source>
        <dbReference type="EMBL" id="SLN51862.1"/>
    </source>
</evidence>
<dbReference type="Proteomes" id="UP000193207">
    <property type="component" value="Unassembled WGS sequence"/>
</dbReference>
<evidence type="ECO:0008006" key="4">
    <source>
        <dbReference type="Google" id="ProtNLM"/>
    </source>
</evidence>
<dbReference type="OrthoDB" id="5525831at2"/>
<reference evidence="2 3" key="1">
    <citation type="submission" date="2017-03" db="EMBL/GenBank/DDBJ databases">
        <authorList>
            <person name="Afonso C.L."/>
            <person name="Miller P.J."/>
            <person name="Scott M.A."/>
            <person name="Spackman E."/>
            <person name="Goraichik I."/>
            <person name="Dimitrov K.M."/>
            <person name="Suarez D.L."/>
            <person name="Swayne D.E."/>
        </authorList>
    </citation>
    <scope>NUCLEOTIDE SEQUENCE [LARGE SCALE GENOMIC DNA]</scope>
    <source>
        <strain evidence="2 3">CECT 8110</strain>
    </source>
</reference>
<accession>A0A1X6ZI97</accession>
<feature type="region of interest" description="Disordered" evidence="1">
    <location>
        <begin position="1"/>
        <end position="25"/>
    </location>
</feature>
<dbReference type="RefSeq" id="WP_085818368.1">
    <property type="nucleotide sequence ID" value="NZ_FWFU01000003.1"/>
</dbReference>
<evidence type="ECO:0000256" key="1">
    <source>
        <dbReference type="SAM" id="MobiDB-lite"/>
    </source>
</evidence>
<name>A0A1X6ZI97_9RHOB</name>
<proteinExistence type="predicted"/>
<dbReference type="SUPFAM" id="SSF53335">
    <property type="entry name" value="S-adenosyl-L-methionine-dependent methyltransferases"/>
    <property type="match status" value="1"/>
</dbReference>
<dbReference type="EMBL" id="FWFU01000003">
    <property type="protein sequence ID" value="SLN51862.1"/>
    <property type="molecule type" value="Genomic_DNA"/>
</dbReference>
<sequence length="219" mass="23281">MARRLNLPDSASIATPGEDGRLNAPSAARNAAPILDLLRHHGPASGHALELASGTGQHAAHFAPALPGLTWQPTEIDPARRASIDAWAASVNAPNLRKAIELDATAPHWGAEHAGQDLILLVNLLHLISTDEARQLISEVAQALAAEGRFIIYGPFLRAGETISEGDASFDASLRAQDPEIGYKDDFDVIDWLHDAGLTLVDVVEMPANNLAIVARRPA</sequence>
<dbReference type="InterPro" id="IPR029063">
    <property type="entry name" value="SAM-dependent_MTases_sf"/>
</dbReference>
<dbReference type="AlphaFoldDB" id="A0A1X6ZI97"/>
<dbReference type="PANTHER" id="PTHR20974">
    <property type="entry name" value="UPF0585 PROTEIN CG18661"/>
    <property type="match status" value="1"/>
</dbReference>
<dbReference type="InterPro" id="IPR010342">
    <property type="entry name" value="DUF938"/>
</dbReference>
<protein>
    <recommendedName>
        <fullName evidence="4">Methyltransferase domain protein</fullName>
    </recommendedName>
</protein>
<dbReference type="Gene3D" id="3.40.50.150">
    <property type="entry name" value="Vaccinia Virus protein VP39"/>
    <property type="match status" value="1"/>
</dbReference>
<evidence type="ECO:0000313" key="3">
    <source>
        <dbReference type="Proteomes" id="UP000193207"/>
    </source>
</evidence>
<gene>
    <name evidence="2" type="ORF">ROH8110_02862</name>
</gene>
<organism evidence="2 3">
    <name type="scientific">Roseovarius halotolerans</name>
    <dbReference type="NCBI Taxonomy" id="505353"/>
    <lineage>
        <taxon>Bacteria</taxon>
        <taxon>Pseudomonadati</taxon>
        <taxon>Pseudomonadota</taxon>
        <taxon>Alphaproteobacteria</taxon>
        <taxon>Rhodobacterales</taxon>
        <taxon>Roseobacteraceae</taxon>
        <taxon>Roseovarius</taxon>
    </lineage>
</organism>
<keyword evidence="3" id="KW-1185">Reference proteome</keyword>